<dbReference type="PROSITE" id="PS51257">
    <property type="entry name" value="PROKAR_LIPOPROTEIN"/>
    <property type="match status" value="1"/>
</dbReference>
<dbReference type="GO" id="GO:0016042">
    <property type="term" value="P:lipid catabolic process"/>
    <property type="evidence" value="ECO:0007669"/>
    <property type="project" value="InterPro"/>
</dbReference>
<gene>
    <name evidence="2" type="ORF">rosag_06070</name>
</gene>
<dbReference type="PANTHER" id="PTHR32015">
    <property type="entry name" value="FASTING INDUCED LIPASE"/>
    <property type="match status" value="1"/>
</dbReference>
<dbReference type="PANTHER" id="PTHR32015:SF1">
    <property type="entry name" value="LIPASE"/>
    <property type="match status" value="1"/>
</dbReference>
<dbReference type="InterPro" id="IPR002918">
    <property type="entry name" value="Lipase_EstA/Esterase_EstB"/>
</dbReference>
<evidence type="ECO:0000313" key="3">
    <source>
        <dbReference type="Proteomes" id="UP001161325"/>
    </source>
</evidence>
<keyword evidence="3" id="KW-1185">Reference proteome</keyword>
<reference evidence="2" key="1">
    <citation type="submission" date="2022-08" db="EMBL/GenBank/DDBJ databases">
        <title>Draft genome sequencing of Roseisolibacter agri AW1220.</title>
        <authorList>
            <person name="Tobiishi Y."/>
            <person name="Tonouchi A."/>
        </authorList>
    </citation>
    <scope>NUCLEOTIDE SEQUENCE</scope>
    <source>
        <strain evidence="2">AW1220</strain>
    </source>
</reference>
<organism evidence="2 3">
    <name type="scientific">Roseisolibacter agri</name>
    <dbReference type="NCBI Taxonomy" id="2014610"/>
    <lineage>
        <taxon>Bacteria</taxon>
        <taxon>Pseudomonadati</taxon>
        <taxon>Gemmatimonadota</taxon>
        <taxon>Gemmatimonadia</taxon>
        <taxon>Gemmatimonadales</taxon>
        <taxon>Gemmatimonadaceae</taxon>
        <taxon>Roseisolibacter</taxon>
    </lineage>
</organism>
<dbReference type="Pfam" id="PF01674">
    <property type="entry name" value="Lipase_2"/>
    <property type="match status" value="1"/>
</dbReference>
<dbReference type="Gene3D" id="3.40.50.1820">
    <property type="entry name" value="alpha/beta hydrolase"/>
    <property type="match status" value="1"/>
</dbReference>
<keyword evidence="1" id="KW-0732">Signal</keyword>
<dbReference type="SUPFAM" id="SSF53474">
    <property type="entry name" value="alpha/beta-Hydrolases"/>
    <property type="match status" value="1"/>
</dbReference>
<dbReference type="Proteomes" id="UP001161325">
    <property type="component" value="Unassembled WGS sequence"/>
</dbReference>
<evidence type="ECO:0000256" key="1">
    <source>
        <dbReference type="SAM" id="SignalP"/>
    </source>
</evidence>
<dbReference type="EMBL" id="BRXS01000001">
    <property type="protein sequence ID" value="GLC24094.1"/>
    <property type="molecule type" value="Genomic_DNA"/>
</dbReference>
<dbReference type="GO" id="GO:0016298">
    <property type="term" value="F:lipase activity"/>
    <property type="evidence" value="ECO:0007669"/>
    <property type="project" value="TreeGrafter"/>
</dbReference>
<feature type="signal peptide" evidence="1">
    <location>
        <begin position="1"/>
        <end position="21"/>
    </location>
</feature>
<evidence type="ECO:0000313" key="2">
    <source>
        <dbReference type="EMBL" id="GLC24094.1"/>
    </source>
</evidence>
<proteinExistence type="predicted"/>
<protein>
    <submittedName>
        <fullName evidence="2">Lipase</fullName>
    </submittedName>
</protein>
<sequence>MRVPRLPAVVLPALLLLGACADPITGPGAPGGRLAGRKPQPTRTPILFVHGWNSSAATWTTMVGRFKRDGWTDAQLSTFSYPTSRSNAETAALIATKVDSIRLATGAPRVAIVTHSMGALSARYYVRFLKGDGKVDALVSLGGPNHGTTSAYLCLSQAACQEMAPGSGFLGTLNQDDETWGTFSRYATWRSPCDEVINPRESPSLVGASNTTTACLTHSQLKEDAGVYQQVRDWVTAPPITVLATAF</sequence>
<accession>A0AA37Q070</accession>
<dbReference type="RefSeq" id="WP_284348540.1">
    <property type="nucleotide sequence ID" value="NZ_BRXS01000001.1"/>
</dbReference>
<comment type="caution">
    <text evidence="2">The sequence shown here is derived from an EMBL/GenBank/DDBJ whole genome shotgun (WGS) entry which is preliminary data.</text>
</comment>
<feature type="chain" id="PRO_5041455720" evidence="1">
    <location>
        <begin position="22"/>
        <end position="247"/>
    </location>
</feature>
<name>A0AA37Q070_9BACT</name>
<dbReference type="AlphaFoldDB" id="A0AA37Q070"/>
<dbReference type="InterPro" id="IPR029058">
    <property type="entry name" value="AB_hydrolase_fold"/>
</dbReference>